<gene>
    <name evidence="1" type="ORF">FKOJFBEA_00002</name>
</gene>
<name>A0A7G9Y7R0_9EURY</name>
<evidence type="ECO:0000313" key="1">
    <source>
        <dbReference type="EMBL" id="QNO44044.1"/>
    </source>
</evidence>
<organism evidence="1">
    <name type="scientific">Candidatus Methanogaster sp. ANME-2c ERB4</name>
    <dbReference type="NCBI Taxonomy" id="2759911"/>
    <lineage>
        <taxon>Archaea</taxon>
        <taxon>Methanobacteriati</taxon>
        <taxon>Methanobacteriota</taxon>
        <taxon>Stenosarchaea group</taxon>
        <taxon>Methanomicrobia</taxon>
        <taxon>Methanosarcinales</taxon>
        <taxon>ANME-2 cluster</taxon>
        <taxon>Candidatus Methanogasteraceae</taxon>
        <taxon>Candidatus Methanogaster</taxon>
    </lineage>
</organism>
<reference evidence="1" key="1">
    <citation type="submission" date="2020-06" db="EMBL/GenBank/DDBJ databases">
        <title>Unique genomic features of the anaerobic methanotrophic archaea.</title>
        <authorList>
            <person name="Chadwick G.L."/>
            <person name="Skennerton C.T."/>
            <person name="Laso-Perez R."/>
            <person name="Leu A.O."/>
            <person name="Speth D.R."/>
            <person name="Yu H."/>
            <person name="Morgan-Lang C."/>
            <person name="Hatzenpichler R."/>
            <person name="Goudeau D."/>
            <person name="Malmstrom R."/>
            <person name="Brazelton W.J."/>
            <person name="Woyke T."/>
            <person name="Hallam S.J."/>
            <person name="Tyson G.W."/>
            <person name="Wegener G."/>
            <person name="Boetius A."/>
            <person name="Orphan V."/>
        </authorList>
    </citation>
    <scope>NUCLEOTIDE SEQUENCE</scope>
</reference>
<accession>A0A7G9Y7R0</accession>
<proteinExistence type="predicted"/>
<dbReference type="EMBL" id="MT630894">
    <property type="protein sequence ID" value="QNO44044.1"/>
    <property type="molecule type" value="Genomic_DNA"/>
</dbReference>
<sequence length="77" mass="8855">MATSRIWDYPRGLRYHLHEDVRWSLIRRSRQFSGPCCRPGGGARRYSRLVVSLLRCGGEMHGMKSLCTGSGLKFVVW</sequence>
<dbReference type="AlphaFoldDB" id="A0A7G9Y7R0"/>
<protein>
    <submittedName>
        <fullName evidence="1">Uncharacterized protein</fullName>
    </submittedName>
</protein>